<evidence type="ECO:0000256" key="5">
    <source>
        <dbReference type="ARBA" id="ARBA00023136"/>
    </source>
</evidence>
<evidence type="ECO:0000313" key="7">
    <source>
        <dbReference type="EMBL" id="KRO48994.1"/>
    </source>
</evidence>
<feature type="transmembrane region" description="Helical" evidence="6">
    <location>
        <begin position="132"/>
        <end position="151"/>
    </location>
</feature>
<keyword evidence="4 6" id="KW-1133">Transmembrane helix</keyword>
<evidence type="ECO:0008006" key="9">
    <source>
        <dbReference type="Google" id="ProtNLM"/>
    </source>
</evidence>
<keyword evidence="2" id="KW-1003">Cell membrane</keyword>
<sequence>MSMGIPLLSVIGALGIGSLLLAAFGANPFVGYREMFLGGFGDIDAIADTLVKSIPLLLVGVGICLAFRTGVVNIGGEGQILAGAILSTLAALAIPNTPRVFLVPILLIVGGLGGAIWGAIPGALKAYVGVNEILSTIMMNIVAGHLLSFLLEGLIIEPGEIRIQQTKRLTENSDIPLLPGGTRLHFGIIVAVFVAVVAYVVLKRTTLGMRLRAVGHNQDAARYAGMSVQNNIVLALALSGACAGVAGALLVFGSESHRLIGEGGAAAFTQSAGFNGIVAALFGGLNPLLTIPASFLFGGMLIGGIEMQRAVQVPSALIIALNGIVVIFVVSSFRLKRKLEQAMTSSDRDRA</sequence>
<dbReference type="EMBL" id="LIBJ01000050">
    <property type="protein sequence ID" value="KRO48994.1"/>
    <property type="molecule type" value="Genomic_DNA"/>
</dbReference>
<name>A0A0R2QIX8_9ACTN</name>
<organism evidence="7 8">
    <name type="scientific">Acidimicrobiia bacterium BACL6 MAG-120924-bin43</name>
    <dbReference type="NCBI Taxonomy" id="1655583"/>
    <lineage>
        <taxon>Bacteria</taxon>
        <taxon>Bacillati</taxon>
        <taxon>Actinomycetota</taxon>
        <taxon>Acidimicrobiia</taxon>
        <taxon>acIV cluster</taxon>
    </lineage>
</organism>
<dbReference type="GO" id="GO:0005886">
    <property type="term" value="C:plasma membrane"/>
    <property type="evidence" value="ECO:0007669"/>
    <property type="project" value="UniProtKB-SubCell"/>
</dbReference>
<protein>
    <recommendedName>
        <fullName evidence="9">ABC transporter permease</fullName>
    </recommendedName>
</protein>
<keyword evidence="5 6" id="KW-0472">Membrane</keyword>
<evidence type="ECO:0000256" key="4">
    <source>
        <dbReference type="ARBA" id="ARBA00022989"/>
    </source>
</evidence>
<dbReference type="PANTHER" id="PTHR47089">
    <property type="entry name" value="ABC TRANSPORTER, PERMEASE PROTEIN"/>
    <property type="match status" value="1"/>
</dbReference>
<dbReference type="AlphaFoldDB" id="A0A0R2QIX8"/>
<gene>
    <name evidence="7" type="ORF">ABR75_02170</name>
</gene>
<dbReference type="InterPro" id="IPR001851">
    <property type="entry name" value="ABC_transp_permease"/>
</dbReference>
<dbReference type="Proteomes" id="UP000051017">
    <property type="component" value="Unassembled WGS sequence"/>
</dbReference>
<evidence type="ECO:0000313" key="8">
    <source>
        <dbReference type="Proteomes" id="UP000051017"/>
    </source>
</evidence>
<feature type="transmembrane region" description="Helical" evidence="6">
    <location>
        <begin position="232"/>
        <end position="252"/>
    </location>
</feature>
<feature type="transmembrane region" description="Helical" evidence="6">
    <location>
        <begin position="74"/>
        <end position="94"/>
    </location>
</feature>
<feature type="transmembrane region" description="Helical" evidence="6">
    <location>
        <begin position="184"/>
        <end position="202"/>
    </location>
</feature>
<evidence type="ECO:0000256" key="2">
    <source>
        <dbReference type="ARBA" id="ARBA00022475"/>
    </source>
</evidence>
<proteinExistence type="predicted"/>
<feature type="transmembrane region" description="Helical" evidence="6">
    <location>
        <begin position="49"/>
        <end position="67"/>
    </location>
</feature>
<evidence type="ECO:0000256" key="1">
    <source>
        <dbReference type="ARBA" id="ARBA00004651"/>
    </source>
</evidence>
<dbReference type="Pfam" id="PF02653">
    <property type="entry name" value="BPD_transp_2"/>
    <property type="match status" value="1"/>
</dbReference>
<comment type="subcellular location">
    <subcellularLocation>
        <location evidence="1">Cell membrane</location>
        <topology evidence="1">Multi-pass membrane protein</topology>
    </subcellularLocation>
</comment>
<keyword evidence="3 6" id="KW-0812">Transmembrane</keyword>
<dbReference type="PANTHER" id="PTHR47089:SF1">
    <property type="entry name" value="GUANOSINE ABC TRANSPORTER PERMEASE PROTEIN NUPP"/>
    <property type="match status" value="1"/>
</dbReference>
<accession>A0A0R2QIX8</accession>
<feature type="transmembrane region" description="Helical" evidence="6">
    <location>
        <begin position="313"/>
        <end position="333"/>
    </location>
</feature>
<dbReference type="CDD" id="cd06580">
    <property type="entry name" value="TM_PBP1_transp_TpRbsC_like"/>
    <property type="match status" value="1"/>
</dbReference>
<reference evidence="7 8" key="1">
    <citation type="submission" date="2015-10" db="EMBL/GenBank/DDBJ databases">
        <title>Metagenome-Assembled Genomes uncover a global brackish microbiome.</title>
        <authorList>
            <person name="Hugerth L.W."/>
            <person name="Larsson J."/>
            <person name="Alneberg J."/>
            <person name="Lindh M.V."/>
            <person name="Legrand C."/>
            <person name="Pinhassi J."/>
            <person name="Andersson A.F."/>
        </authorList>
    </citation>
    <scope>NUCLEOTIDE SEQUENCE [LARGE SCALE GENOMIC DNA]</scope>
    <source>
        <strain evidence="7">BACL6 MAG-120924-bin43</strain>
    </source>
</reference>
<evidence type="ECO:0000256" key="3">
    <source>
        <dbReference type="ARBA" id="ARBA00022692"/>
    </source>
</evidence>
<comment type="caution">
    <text evidence="7">The sequence shown here is derived from an EMBL/GenBank/DDBJ whole genome shotgun (WGS) entry which is preliminary data.</text>
</comment>
<feature type="transmembrane region" description="Helical" evidence="6">
    <location>
        <begin position="100"/>
        <end position="120"/>
    </location>
</feature>
<evidence type="ECO:0000256" key="6">
    <source>
        <dbReference type="SAM" id="Phobius"/>
    </source>
</evidence>
<dbReference type="GO" id="GO:0022857">
    <property type="term" value="F:transmembrane transporter activity"/>
    <property type="evidence" value="ECO:0007669"/>
    <property type="project" value="InterPro"/>
</dbReference>